<name>A0A3P7NB72_DIBLA</name>
<evidence type="ECO:0000313" key="3">
    <source>
        <dbReference type="Proteomes" id="UP000281553"/>
    </source>
</evidence>
<sequence length="43" mass="4997">MLLILQASSSELMNNVIQAAYYLLYKDLIRLYAVYNEAMINLI</sequence>
<dbReference type="InterPro" id="IPR011417">
    <property type="entry name" value="ANTH_dom"/>
</dbReference>
<dbReference type="AlphaFoldDB" id="A0A3P7NB72"/>
<protein>
    <recommendedName>
        <fullName evidence="1">AP180 N-terminal homology (ANTH) domain-containing protein</fullName>
    </recommendedName>
</protein>
<dbReference type="GO" id="GO:0030136">
    <property type="term" value="C:clathrin-coated vesicle"/>
    <property type="evidence" value="ECO:0007669"/>
    <property type="project" value="InterPro"/>
</dbReference>
<dbReference type="InterPro" id="IPR014712">
    <property type="entry name" value="ANTH_dom_sf"/>
</dbReference>
<dbReference type="Proteomes" id="UP000281553">
    <property type="component" value="Unassembled WGS sequence"/>
</dbReference>
<organism evidence="2 3">
    <name type="scientific">Dibothriocephalus latus</name>
    <name type="common">Fish tapeworm</name>
    <name type="synonym">Diphyllobothrium latum</name>
    <dbReference type="NCBI Taxonomy" id="60516"/>
    <lineage>
        <taxon>Eukaryota</taxon>
        <taxon>Metazoa</taxon>
        <taxon>Spiralia</taxon>
        <taxon>Lophotrochozoa</taxon>
        <taxon>Platyhelminthes</taxon>
        <taxon>Cestoda</taxon>
        <taxon>Eucestoda</taxon>
        <taxon>Diphyllobothriidea</taxon>
        <taxon>Diphyllobothriidae</taxon>
        <taxon>Dibothriocephalus</taxon>
    </lineage>
</organism>
<feature type="non-terminal residue" evidence="2">
    <location>
        <position position="43"/>
    </location>
</feature>
<dbReference type="SUPFAM" id="SSF89009">
    <property type="entry name" value="GAT-like domain"/>
    <property type="match status" value="1"/>
</dbReference>
<dbReference type="GO" id="GO:0005545">
    <property type="term" value="F:1-phosphatidylinositol binding"/>
    <property type="evidence" value="ECO:0007669"/>
    <property type="project" value="InterPro"/>
</dbReference>
<dbReference type="Pfam" id="PF07651">
    <property type="entry name" value="ANTH"/>
    <property type="match status" value="1"/>
</dbReference>
<dbReference type="GO" id="GO:0048268">
    <property type="term" value="P:clathrin coat assembly"/>
    <property type="evidence" value="ECO:0007669"/>
    <property type="project" value="InterPro"/>
</dbReference>
<dbReference type="EMBL" id="UYRU01096986">
    <property type="protein sequence ID" value="VDN39894.1"/>
    <property type="molecule type" value="Genomic_DNA"/>
</dbReference>
<dbReference type="GO" id="GO:0030276">
    <property type="term" value="F:clathrin binding"/>
    <property type="evidence" value="ECO:0007669"/>
    <property type="project" value="InterPro"/>
</dbReference>
<reference evidence="2 3" key="1">
    <citation type="submission" date="2018-11" db="EMBL/GenBank/DDBJ databases">
        <authorList>
            <consortium name="Pathogen Informatics"/>
        </authorList>
    </citation>
    <scope>NUCLEOTIDE SEQUENCE [LARGE SCALE GENOMIC DNA]</scope>
</reference>
<accession>A0A3P7NB72</accession>
<evidence type="ECO:0000313" key="2">
    <source>
        <dbReference type="EMBL" id="VDN39894.1"/>
    </source>
</evidence>
<dbReference type="Gene3D" id="1.20.58.150">
    <property type="entry name" value="ANTH domain"/>
    <property type="match status" value="1"/>
</dbReference>
<feature type="domain" description="AP180 N-terminal homology (ANTH)" evidence="1">
    <location>
        <begin position="3"/>
        <end position="43"/>
    </location>
</feature>
<gene>
    <name evidence="2" type="ORF">DILT_LOCUS18053</name>
</gene>
<keyword evidence="3" id="KW-1185">Reference proteome</keyword>
<proteinExistence type="predicted"/>
<evidence type="ECO:0000259" key="1">
    <source>
        <dbReference type="Pfam" id="PF07651"/>
    </source>
</evidence>
<dbReference type="OrthoDB" id="44015at2759"/>